<protein>
    <submittedName>
        <fullName evidence="1">Exopolyphosphatase, putative</fullName>
    </submittedName>
</protein>
<sequence length="272" mass="28817">MRTIVDFGSRSIKIFISDCVGRGSQIASVNRCPLEEAPGESDVAAALDEVERQVRSDAGPVLAIGTAFARRSPRLRTLIEAFCSARGWRYETLTQAAELDLIARAFSSAATGRDIFNAGGGSIQIAAADGAHVLLDFGISDLNARFGLSRSVAERDVAACVSWLAEQMPRSRAAFVYTGGEATYLAAMGVHLGADGRCEAGAFEAMAARLARMEPDALERSSPFGRRWMTGAVASNCIVLAALRTRELAHFYASDANVADGLALAHAEDGRG</sequence>
<evidence type="ECO:0000313" key="2">
    <source>
        <dbReference type="Proteomes" id="UP000600449"/>
    </source>
</evidence>
<accession>A0A917V3N9</accession>
<keyword evidence="2" id="KW-1185">Reference proteome</keyword>
<dbReference type="Proteomes" id="UP000600449">
    <property type="component" value="Unassembled WGS sequence"/>
</dbReference>
<name>A0A917V3N9_9HYPH</name>
<dbReference type="RefSeq" id="WP_188911819.1">
    <property type="nucleotide sequence ID" value="NZ_BMMF01000004.1"/>
</dbReference>
<dbReference type="EMBL" id="BMMF01000004">
    <property type="protein sequence ID" value="GGK31712.1"/>
    <property type="molecule type" value="Genomic_DNA"/>
</dbReference>
<dbReference type="Gene3D" id="3.30.420.150">
    <property type="entry name" value="Exopolyphosphatase. Domain 2"/>
    <property type="match status" value="1"/>
</dbReference>
<comment type="caution">
    <text evidence="1">The sequence shown here is derived from an EMBL/GenBank/DDBJ whole genome shotgun (WGS) entry which is preliminary data.</text>
</comment>
<evidence type="ECO:0000313" key="1">
    <source>
        <dbReference type="EMBL" id="GGK31712.1"/>
    </source>
</evidence>
<proteinExistence type="predicted"/>
<dbReference type="InterPro" id="IPR043129">
    <property type="entry name" value="ATPase_NBD"/>
</dbReference>
<dbReference type="AlphaFoldDB" id="A0A917V3N9"/>
<reference evidence="1 2" key="1">
    <citation type="journal article" date="2014" name="Int. J. Syst. Evol. Microbiol.">
        <title>Complete genome sequence of Corynebacterium casei LMG S-19264T (=DSM 44701T), isolated from a smear-ripened cheese.</title>
        <authorList>
            <consortium name="US DOE Joint Genome Institute (JGI-PGF)"/>
            <person name="Walter F."/>
            <person name="Albersmeier A."/>
            <person name="Kalinowski J."/>
            <person name="Ruckert C."/>
        </authorList>
    </citation>
    <scope>NUCLEOTIDE SEQUENCE [LARGE SCALE GENOMIC DNA]</scope>
    <source>
        <strain evidence="1 2">CGMCC 1.9161</strain>
    </source>
</reference>
<organism evidence="1 2">
    <name type="scientific">Salinarimonas ramus</name>
    <dbReference type="NCBI Taxonomy" id="690164"/>
    <lineage>
        <taxon>Bacteria</taxon>
        <taxon>Pseudomonadati</taxon>
        <taxon>Pseudomonadota</taxon>
        <taxon>Alphaproteobacteria</taxon>
        <taxon>Hyphomicrobiales</taxon>
        <taxon>Salinarimonadaceae</taxon>
        <taxon>Salinarimonas</taxon>
    </lineage>
</organism>
<dbReference type="SUPFAM" id="SSF53067">
    <property type="entry name" value="Actin-like ATPase domain"/>
    <property type="match status" value="1"/>
</dbReference>
<gene>
    <name evidence="1" type="ORF">GCM10011322_17890</name>
</gene>